<keyword evidence="9" id="KW-1185">Reference proteome</keyword>
<dbReference type="SUPFAM" id="SSF50044">
    <property type="entry name" value="SH3-domain"/>
    <property type="match status" value="1"/>
</dbReference>
<keyword evidence="2 4" id="KW-0728">SH3 domain</keyword>
<evidence type="ECO:0000313" key="9">
    <source>
        <dbReference type="Proteomes" id="UP001075354"/>
    </source>
</evidence>
<organism evidence="8 9">
    <name type="scientific">Megalurothrips usitatus</name>
    <name type="common">bean blossom thrips</name>
    <dbReference type="NCBI Taxonomy" id="439358"/>
    <lineage>
        <taxon>Eukaryota</taxon>
        <taxon>Metazoa</taxon>
        <taxon>Ecdysozoa</taxon>
        <taxon>Arthropoda</taxon>
        <taxon>Hexapoda</taxon>
        <taxon>Insecta</taxon>
        <taxon>Pterygota</taxon>
        <taxon>Neoptera</taxon>
        <taxon>Paraneoptera</taxon>
        <taxon>Thysanoptera</taxon>
        <taxon>Terebrantia</taxon>
        <taxon>Thripoidea</taxon>
        <taxon>Thripidae</taxon>
        <taxon>Megalurothrips</taxon>
    </lineage>
</organism>
<feature type="region of interest" description="Disordered" evidence="5">
    <location>
        <begin position="828"/>
        <end position="847"/>
    </location>
</feature>
<dbReference type="PROSITE" id="PS50002">
    <property type="entry name" value="SH3"/>
    <property type="match status" value="1"/>
</dbReference>
<feature type="region of interest" description="Disordered" evidence="5">
    <location>
        <begin position="1603"/>
        <end position="1648"/>
    </location>
</feature>
<name>A0AAV7XS30_9NEOP</name>
<feature type="domain" description="SH3" evidence="6">
    <location>
        <begin position="207"/>
        <end position="272"/>
    </location>
</feature>
<dbReference type="SMART" id="SM00326">
    <property type="entry name" value="SH3"/>
    <property type="match status" value="1"/>
</dbReference>
<feature type="domain" description="Rho-GAP" evidence="7">
    <location>
        <begin position="340"/>
        <end position="544"/>
    </location>
</feature>
<feature type="compositionally biased region" description="Polar residues" evidence="5">
    <location>
        <begin position="945"/>
        <end position="981"/>
    </location>
</feature>
<dbReference type="EMBL" id="JAPTSV010000005">
    <property type="protein sequence ID" value="KAJ1527552.1"/>
    <property type="molecule type" value="Genomic_DNA"/>
</dbReference>
<dbReference type="SUPFAM" id="SSF64268">
    <property type="entry name" value="PX domain"/>
    <property type="match status" value="1"/>
</dbReference>
<feature type="region of interest" description="Disordered" evidence="5">
    <location>
        <begin position="619"/>
        <end position="759"/>
    </location>
</feature>
<dbReference type="GO" id="GO:0007264">
    <property type="term" value="P:small GTPase-mediated signal transduction"/>
    <property type="evidence" value="ECO:0007669"/>
    <property type="project" value="TreeGrafter"/>
</dbReference>
<dbReference type="InterPro" id="IPR036028">
    <property type="entry name" value="SH3-like_dom_sf"/>
</dbReference>
<evidence type="ECO:0000259" key="6">
    <source>
        <dbReference type="PROSITE" id="PS50002"/>
    </source>
</evidence>
<evidence type="ECO:0000256" key="1">
    <source>
        <dbReference type="ARBA" id="ARBA00008795"/>
    </source>
</evidence>
<feature type="region of interest" description="Disordered" evidence="5">
    <location>
        <begin position="1852"/>
        <end position="1875"/>
    </location>
</feature>
<feature type="compositionally biased region" description="Polar residues" evidence="5">
    <location>
        <begin position="828"/>
        <end position="838"/>
    </location>
</feature>
<feature type="compositionally biased region" description="Low complexity" evidence="5">
    <location>
        <begin position="641"/>
        <end position="661"/>
    </location>
</feature>
<dbReference type="InterPro" id="IPR036871">
    <property type="entry name" value="PX_dom_sf"/>
</dbReference>
<proteinExistence type="inferred from homology"/>
<dbReference type="GO" id="GO:0035091">
    <property type="term" value="F:phosphatidylinositol binding"/>
    <property type="evidence" value="ECO:0007669"/>
    <property type="project" value="InterPro"/>
</dbReference>
<dbReference type="Gene3D" id="1.10.555.10">
    <property type="entry name" value="Rho GTPase activation protein"/>
    <property type="match status" value="1"/>
</dbReference>
<feature type="region of interest" description="Disordered" evidence="5">
    <location>
        <begin position="1"/>
        <end position="54"/>
    </location>
</feature>
<dbReference type="SMART" id="SM00324">
    <property type="entry name" value="RhoGAP"/>
    <property type="match status" value="1"/>
</dbReference>
<feature type="region of interest" description="Disordered" evidence="5">
    <location>
        <begin position="853"/>
        <end position="893"/>
    </location>
</feature>
<feature type="region of interest" description="Disordered" evidence="5">
    <location>
        <begin position="943"/>
        <end position="1017"/>
    </location>
</feature>
<feature type="compositionally biased region" description="Basic and acidic residues" evidence="5">
    <location>
        <begin position="1555"/>
        <end position="1568"/>
    </location>
</feature>
<dbReference type="InterPro" id="IPR051576">
    <property type="entry name" value="PX-Rho_GAP"/>
</dbReference>
<comment type="similarity">
    <text evidence="1">Belongs to the PX domain-containing GAP family.</text>
</comment>
<dbReference type="FunFam" id="2.30.30.40:FF:000298">
    <property type="entry name" value="Rho GTPase-activating protein"/>
    <property type="match status" value="1"/>
</dbReference>
<protein>
    <recommendedName>
        <fullName evidence="10">GTPase-activating protein CdGAPr</fullName>
    </recommendedName>
</protein>
<dbReference type="Gene3D" id="3.30.1520.10">
    <property type="entry name" value="Phox-like domain"/>
    <property type="match status" value="1"/>
</dbReference>
<sequence length="1875" mass="204818">MDSSRSSIRIQHAHRDSQHAALGPHKAAAGRVGSHSPPVSAASAAASSEGRSPRFPKLDECAHFHYETVELGALQISIINDQDLSIGSRLHAEDIENQSFAVQVASQGKSWLLRRTYQNFRSLDTQLHRCIYDRKFSTLPELPPEDNLSIPQGQDHEGAVQNLLADYLNRFSLIAGNVINCGPVLSWFELDNRGRRLLVPDNDSCPINTPAVAAAYSVKRYSAQAQDEISFEVGDMISVIDMPPPEESVWWRGKRGFEVGFFPSDCVALIGDKVPRNLQLSAGPSAPNSPRDMMLACQPSKPVLRKHGKLISFFRSFILARPSRRRLKQSGILKERVFGCDLGEHLLNSGHDIPMVLKCCSEFIELHGIVDGIYRLSGVTSNIQKLRNTFDEDRVPALYEDEAILQDIHSVASLLKMYFRELPNPLCTYQLYQQFVGAVQNKDGTTRDIPDENRDSTRLMLMRDAVQKLPPPHYRTLQYLVKHLARVAEHGHRTGMTPRNVAIVWAPNLLRSKDLEGGGVAALQGVGVQAVVTEFLICYADLIFCDRLPALSIPVQQATPKRCRPKSLAISTPTKLLSLEEARTRALLSAAGKTDQEYIEVGGGPSSLPAKYHTVIDLPSRKRSGSKRSPLGWKSFFSKAGRSSSGSGTHSSRKAQQQQQQLKPQRKTSTPSAINFCTEKAVTESDVAPGRRRLRPVKSAESLASGNNSSRNSTALSHGSDAAGPSFLTPGGGSRPGSQAVSPSEGLSVPPKAGHNRSVSHDSYFDHLAETPSMSRRASSRLHEEEVGFSSSLDLSEIQLNFELEESEMRIFSEDETLLSTFDSASVMSQGSPHTAHTNPVLPRDRHGRTTLGVGKRLTPHGVPHLARPEDTLSGGCASLDPSPKKQKTSGNQDVEKTLGVLGVCKRSRLEEQLTSSSAELRYIDSQSPEQIPTQQQVLVHAEVHQSNTAKTSTSSSLNEAAASDTESVTLLSSGLTTPDTPLQLYRPLRDDGESSGSGVGSTPDYENMTASASKLSPLEPRYEQLICTPSPSLDIRCYEPMPVPKPRFQTQRAPYENVQREFLAAAVAANVPKNSGSDGKCQQSPRSPYENMQREFVITSESLPVSSPPTSTSPSLSAGTTAACHVESSGEDDTLEIIQDNFSLDLNAGFEHIYTEIMSGNDRQIEDPEGCQMLTDEVAEPVASAPVDVVTPETLAAVAPEVRTQNVYQNVPNVAMDGPQLNCRSDDDVYEEYAFDKSEKEASSCDANQLGSQNTAPLDPNVVYQQVKYLRRSIHEVNALLEDSTGTNCPEGQVAPKDETNSDVLVPDNGSYALVECTPSKLENAGACPETHFDYALTETEQESFPNDQYSPPSVSAPFSINNEVENGNGETGSVLGGCDSGEGFLHPTPAEAPVFAASCSSMSLSSQEPLPASVFPSHCATDDISSQDPEQACEFPTHCGETTHSVDPFLTTSTCTLSDTSPMSEVRVLKAATDSQRRFESEIGRELVRERLMTQELEEVRTTRISPQDSPVHKTDRGSKSNVKELLSRFESTPMDSEIPNLSPTSPSPLPSRRSDPHPKSAEKVDITSATLPPCLRARAARIARTKLTSSNNFSASLDEDHFLRSGGSKGEGRALIRTQTEPDVNKGNRSNEEHEQHDASTESKAAENACAMFSQDDDPQRRERIERYKEERRSFLRKKYRSESFRNEEDDTLARLKQKAGAKSGHAAADTPEDISPDQHRGGKQIKNNLPGNTLPVKDCSSPPKSPSKSKSGKSIQSPSSSEPITCVTVRQRIVTPDKVSIKGCESPLSPKSPRNDKNKFGFSPEKVSAGKMSPEHKFSERTRIPVSVDLAHVERRPAQLVLVQRSSLPVVSSERRMSAGNKVSSDSNYPM</sequence>
<feature type="compositionally biased region" description="Polar residues" evidence="5">
    <location>
        <begin position="1865"/>
        <end position="1875"/>
    </location>
</feature>
<dbReference type="SUPFAM" id="SSF48350">
    <property type="entry name" value="GTPase activation domain, GAP"/>
    <property type="match status" value="1"/>
</dbReference>
<feature type="region of interest" description="Disordered" evidence="5">
    <location>
        <begin position="1501"/>
        <end position="1572"/>
    </location>
</feature>
<evidence type="ECO:0000256" key="5">
    <source>
        <dbReference type="SAM" id="MobiDB-lite"/>
    </source>
</evidence>
<dbReference type="CDD" id="cd11835">
    <property type="entry name" value="SH3_ARHGAP32_33"/>
    <property type="match status" value="1"/>
</dbReference>
<evidence type="ECO:0000256" key="4">
    <source>
        <dbReference type="PROSITE-ProRule" id="PRU00192"/>
    </source>
</evidence>
<keyword evidence="3" id="KW-0343">GTPase activation</keyword>
<dbReference type="InterPro" id="IPR000198">
    <property type="entry name" value="RhoGAP_dom"/>
</dbReference>
<dbReference type="FunFam" id="1.10.555.10:FF:000002">
    <property type="entry name" value="rho GTPase-activating protein 32 isoform X1"/>
    <property type="match status" value="1"/>
</dbReference>
<reference evidence="8" key="1">
    <citation type="submission" date="2022-12" db="EMBL/GenBank/DDBJ databases">
        <title>Chromosome-level genome assembly of the bean flower thrips Megalurothrips usitatus.</title>
        <authorList>
            <person name="Ma L."/>
            <person name="Liu Q."/>
            <person name="Li H."/>
            <person name="Cai W."/>
        </authorList>
    </citation>
    <scope>NUCLEOTIDE SEQUENCE</scope>
    <source>
        <strain evidence="8">Cailab_2022a</strain>
    </source>
</reference>
<evidence type="ECO:0000256" key="2">
    <source>
        <dbReference type="ARBA" id="ARBA00022443"/>
    </source>
</evidence>
<feature type="region of interest" description="Disordered" evidence="5">
    <location>
        <begin position="1684"/>
        <end position="1824"/>
    </location>
</feature>
<feature type="region of interest" description="Disordered" evidence="5">
    <location>
        <begin position="1285"/>
        <end position="1305"/>
    </location>
</feature>
<dbReference type="PANTHER" id="PTHR15729:SF10">
    <property type="entry name" value="GTPASE-ACTIVATING PROTEIN CDGAPR"/>
    <property type="match status" value="1"/>
</dbReference>
<gene>
    <name evidence="8" type="ORF">ONE63_007518</name>
</gene>
<dbReference type="InterPro" id="IPR001452">
    <property type="entry name" value="SH3_domain"/>
</dbReference>
<accession>A0AAV7XS30</accession>
<dbReference type="Proteomes" id="UP001075354">
    <property type="component" value="Chromosome 5"/>
</dbReference>
<dbReference type="InterPro" id="IPR008936">
    <property type="entry name" value="Rho_GTPase_activation_prot"/>
</dbReference>
<feature type="compositionally biased region" description="Basic and acidic residues" evidence="5">
    <location>
        <begin position="1513"/>
        <end position="1530"/>
    </location>
</feature>
<evidence type="ECO:0000313" key="8">
    <source>
        <dbReference type="EMBL" id="KAJ1527552.1"/>
    </source>
</evidence>
<evidence type="ECO:0000256" key="3">
    <source>
        <dbReference type="ARBA" id="ARBA00022468"/>
    </source>
</evidence>
<evidence type="ECO:0000259" key="7">
    <source>
        <dbReference type="PROSITE" id="PS50238"/>
    </source>
</evidence>
<feature type="compositionally biased region" description="Polar residues" evidence="5">
    <location>
        <begin position="702"/>
        <end position="717"/>
    </location>
</feature>
<dbReference type="PROSITE" id="PS50238">
    <property type="entry name" value="RHOGAP"/>
    <property type="match status" value="1"/>
</dbReference>
<dbReference type="Gene3D" id="2.30.30.40">
    <property type="entry name" value="SH3 Domains"/>
    <property type="match status" value="1"/>
</dbReference>
<feature type="compositionally biased region" description="Low complexity" evidence="5">
    <location>
        <begin position="1744"/>
        <end position="1765"/>
    </location>
</feature>
<dbReference type="GO" id="GO:0005096">
    <property type="term" value="F:GTPase activator activity"/>
    <property type="evidence" value="ECO:0007669"/>
    <property type="project" value="UniProtKB-KW"/>
</dbReference>
<comment type="caution">
    <text evidence="8">The sequence shown here is derived from an EMBL/GenBank/DDBJ whole genome shotgun (WGS) entry which is preliminary data.</text>
</comment>
<dbReference type="Pfam" id="PF00620">
    <property type="entry name" value="RhoGAP"/>
    <property type="match status" value="1"/>
</dbReference>
<feature type="compositionally biased region" description="Basic and acidic residues" evidence="5">
    <location>
        <begin position="1626"/>
        <end position="1648"/>
    </location>
</feature>
<evidence type="ECO:0008006" key="10">
    <source>
        <dbReference type="Google" id="ProtNLM"/>
    </source>
</evidence>
<dbReference type="PANTHER" id="PTHR15729">
    <property type="entry name" value="CDC42 GTPASE-ACTIVATING PROTEIN"/>
    <property type="match status" value="1"/>
</dbReference>
<dbReference type="Pfam" id="PF00018">
    <property type="entry name" value="SH3_1"/>
    <property type="match status" value="1"/>
</dbReference>